<feature type="chain" id="PRO_5013878046" evidence="1">
    <location>
        <begin position="28"/>
        <end position="111"/>
    </location>
</feature>
<keyword evidence="1" id="KW-0732">Signal</keyword>
<dbReference type="AlphaFoldDB" id="A0A2D4PQ14"/>
<reference evidence="2" key="2">
    <citation type="submission" date="2017-11" db="EMBL/GenBank/DDBJ databases">
        <title>Coralsnake Venomics: Analyses of Venom Gland Transcriptomes and Proteomes of Six Brazilian Taxa.</title>
        <authorList>
            <person name="Aird S.D."/>
            <person name="Jorge da Silva N."/>
            <person name="Qiu L."/>
            <person name="Villar-Briones A."/>
            <person name="Aparecida-Saddi V."/>
            <person name="Campos-Telles M.P."/>
            <person name="Grau M."/>
            <person name="Mikheyev A.S."/>
        </authorList>
    </citation>
    <scope>NUCLEOTIDE SEQUENCE</scope>
    <source>
        <tissue evidence="2">Venom_gland</tissue>
    </source>
</reference>
<accession>A0A2D4PQ14</accession>
<dbReference type="EMBL" id="IACN01081518">
    <property type="protein sequence ID" value="LAB59283.1"/>
    <property type="molecule type" value="Transcribed_RNA"/>
</dbReference>
<name>A0A2D4PQ14_MICSU</name>
<organism evidence="2">
    <name type="scientific">Micrurus surinamensis</name>
    <name type="common">Surinam coral snake</name>
    <dbReference type="NCBI Taxonomy" id="129470"/>
    <lineage>
        <taxon>Eukaryota</taxon>
        <taxon>Metazoa</taxon>
        <taxon>Chordata</taxon>
        <taxon>Craniata</taxon>
        <taxon>Vertebrata</taxon>
        <taxon>Euteleostomi</taxon>
        <taxon>Lepidosauria</taxon>
        <taxon>Squamata</taxon>
        <taxon>Bifurcata</taxon>
        <taxon>Unidentata</taxon>
        <taxon>Episquamata</taxon>
        <taxon>Toxicofera</taxon>
        <taxon>Serpentes</taxon>
        <taxon>Colubroidea</taxon>
        <taxon>Elapidae</taxon>
        <taxon>Elapinae</taxon>
        <taxon>Micrurus</taxon>
    </lineage>
</organism>
<evidence type="ECO:0000256" key="1">
    <source>
        <dbReference type="SAM" id="SignalP"/>
    </source>
</evidence>
<feature type="signal peptide" evidence="1">
    <location>
        <begin position="1"/>
        <end position="27"/>
    </location>
</feature>
<sequence length="111" mass="12794">MGNCNPSPNSHFWKELLFLFLADFCLGIRKHVRKKKEWMVSREKKVTCNPFYSLRCRIHTLPILVLGFRALHSQNIGGHLLNMTCASWLSSTDLLKFKLGLKMQLSSKMGV</sequence>
<reference evidence="2" key="1">
    <citation type="submission" date="2017-07" db="EMBL/GenBank/DDBJ databases">
        <authorList>
            <person name="Mikheyev A."/>
            <person name="Grau M."/>
        </authorList>
    </citation>
    <scope>NUCLEOTIDE SEQUENCE</scope>
    <source>
        <tissue evidence="2">Venom_gland</tissue>
    </source>
</reference>
<protein>
    <submittedName>
        <fullName evidence="2">Uncharacterized protein</fullName>
    </submittedName>
</protein>
<proteinExistence type="predicted"/>
<evidence type="ECO:0000313" key="2">
    <source>
        <dbReference type="EMBL" id="LAB59283.1"/>
    </source>
</evidence>